<name>A0A9P0CBT5_BEMTA</name>
<dbReference type="PROSITE" id="PS50293">
    <property type="entry name" value="TPR_REGION"/>
    <property type="match status" value="2"/>
</dbReference>
<dbReference type="InterPro" id="IPR019734">
    <property type="entry name" value="TPR_rpt"/>
</dbReference>
<dbReference type="PANTHER" id="PTHR44216">
    <property type="entry name" value="PROTEIN O-MANNOSYL-TRANSFERASE TMTC2"/>
    <property type="match status" value="1"/>
</dbReference>
<evidence type="ECO:0000256" key="17">
    <source>
        <dbReference type="SAM" id="MobiDB-lite"/>
    </source>
</evidence>
<evidence type="ECO:0000256" key="15">
    <source>
        <dbReference type="ARBA" id="ARBA00045102"/>
    </source>
</evidence>
<feature type="transmembrane region" description="Helical" evidence="18">
    <location>
        <begin position="499"/>
        <end position="517"/>
    </location>
</feature>
<protein>
    <recommendedName>
        <fullName evidence="6">dolichyl-phosphate-mannose--protein mannosyltransferase</fullName>
        <ecNumber evidence="6">2.4.1.109</ecNumber>
    </recommendedName>
</protein>
<evidence type="ECO:0000256" key="8">
    <source>
        <dbReference type="ARBA" id="ARBA00022692"/>
    </source>
</evidence>
<evidence type="ECO:0000313" key="21">
    <source>
        <dbReference type="Proteomes" id="UP001152759"/>
    </source>
</evidence>
<dbReference type="GO" id="GO:0004169">
    <property type="term" value="F:dolichyl-phosphate-mannose-protein mannosyltransferase activity"/>
    <property type="evidence" value="ECO:0007669"/>
    <property type="project" value="UniProtKB-EC"/>
</dbReference>
<comment type="similarity">
    <text evidence="5">Belongs to the TMTC family.</text>
</comment>
<evidence type="ECO:0000256" key="1">
    <source>
        <dbReference type="ARBA" id="ARBA00003582"/>
    </source>
</evidence>
<dbReference type="Gene3D" id="1.25.40.10">
    <property type="entry name" value="Tetratricopeptide repeat domain"/>
    <property type="match status" value="3"/>
</dbReference>
<comment type="pathway">
    <text evidence="4">Protein modification; protein glycosylation.</text>
</comment>
<gene>
    <name evidence="20" type="ORF">BEMITA_LOCUS7158</name>
</gene>
<feature type="transmembrane region" description="Helical" evidence="18">
    <location>
        <begin position="537"/>
        <end position="557"/>
    </location>
</feature>
<keyword evidence="10 16" id="KW-0802">TPR repeat</keyword>
<sequence>MDKVLVTCCLLGLLLYYNTLNAGFVYDDSRAILSNPDVLPSTPLLNVWTNDFWGTPLSSRSSHGSYRPLCMMAFRLDYSFCGLKPACYHITNVALYLLSIVLVAQLARALLPPGPAKLAVLFFTVHPIHTEAVAGIVGRADLLSSIFYLFSLLSYLKHIKYRSRTARHGDLYCTHSSKQRARVASKRNGKSHCNGTLIYNASNHVDETSKRKGKSHSTAVTSVYVNGGSHISDVTQVSKRKGQYNGVPYSNGTNHIGEISKRNGKVHGDGAQQTYSNGSDVTQTSKNHCNKTVLLNGASIHCNGDVLHEQSPKEYSNGDVKPKTYWNGSLHSHSLSNGTSGDTELRGLKNGCHQVNGNGTPNGLICGSMHNGSAYGDFKSFCGRNGFCNGLNGFSRKSKQFSVRLKVLEFLVKLSVSFSSCGIRKSVGNVLGRLTGAEFQERRDHVCQWGSLALTVLFASAAMISKETGVTVLAVCAVLDLIHSRRTLSFKDPTMKRSLMVMGCSGILLLLFRGYMMGSTAPTFATADNPTAKSASLFVRTATFLYLPVFNLSLLLLPLQLSFDWSMDAVPRIHSLLDRRNLFSLLFYLALYKLAHNSYRGILLEHDRKCPPPDRKCAYSVTRVECKTCKHLRTHHNMRELCACASRKSTKCRCSRKLLRRPLPLAVDRGRLLGHHQTVLVCLALTALPFLPATNLFFYVGFVVAERVLFTPSVGFCFLMALGCGLLERRSNCRIVRGLAYIVLIVFSARTVHRNRDWLDEESLYRASLRINPPKAYGNLGSVLSSQGRLDEAEHALKMALSFRPNMADVHYNLGLLYQSRHQFDDAIRSYELAIQFRSSLALAHLNLGQLLGSLGRCEEAEMVLTRCANISGEGLKDLHTHELTRISALLHLGRLHADRGRYQDAVDVYKRAVKEMPPYYQPQILYNLLGEALSRLGQVEAAEYWYQAALQAKPDHVPAHLTYGKLLARNKTRIPEAELWFQKAQKLAPKDPSVHQHFGQFLAERGRFLEAAYHLVKAAELAPTEYDLVVSAATALRQAGHGQKAEQMYRRAVELKPMESGSHSNLGAMLHLNGRYEEAIKSYSEALRLDPRDSTTLHNLEKLEKLMSRPRVKT</sequence>
<dbReference type="InterPro" id="IPR011990">
    <property type="entry name" value="TPR-like_helical_dom_sf"/>
</dbReference>
<comment type="catalytic activity">
    <reaction evidence="15">
        <text>a di-trans,poly-cis-dolichyl beta-D-mannosyl phosphate + L-seryl-[protein] = 3-O-(alpha-D-mannosyl)-L-seryl-[protein] + a di-trans,poly-cis-dolichyl phosphate + H(+)</text>
        <dbReference type="Rhea" id="RHEA:17377"/>
        <dbReference type="Rhea" id="RHEA-COMP:9863"/>
        <dbReference type="Rhea" id="RHEA-COMP:13546"/>
        <dbReference type="Rhea" id="RHEA-COMP:19498"/>
        <dbReference type="Rhea" id="RHEA-COMP:19501"/>
        <dbReference type="ChEBI" id="CHEBI:15378"/>
        <dbReference type="ChEBI" id="CHEBI:29999"/>
        <dbReference type="ChEBI" id="CHEBI:57683"/>
        <dbReference type="ChEBI" id="CHEBI:58211"/>
        <dbReference type="ChEBI" id="CHEBI:137321"/>
        <dbReference type="EC" id="2.4.1.109"/>
    </reaction>
</comment>
<dbReference type="EC" id="2.4.1.109" evidence="6"/>
<keyword evidence="7" id="KW-0808">Transferase</keyword>
<feature type="repeat" description="TPR" evidence="16">
    <location>
        <begin position="1061"/>
        <end position="1094"/>
    </location>
</feature>
<comment type="subcellular location">
    <subcellularLocation>
        <location evidence="3">Endoplasmic reticulum</location>
    </subcellularLocation>
    <subcellularLocation>
        <location evidence="2">Membrane</location>
        <topology evidence="2">Multi-pass membrane protein</topology>
    </subcellularLocation>
</comment>
<evidence type="ECO:0000256" key="11">
    <source>
        <dbReference type="ARBA" id="ARBA00022824"/>
    </source>
</evidence>
<evidence type="ECO:0000256" key="10">
    <source>
        <dbReference type="ARBA" id="ARBA00022803"/>
    </source>
</evidence>
<feature type="transmembrane region" description="Helical" evidence="18">
    <location>
        <begin position="679"/>
        <end position="702"/>
    </location>
</feature>
<evidence type="ECO:0000313" key="20">
    <source>
        <dbReference type="EMBL" id="CAH0770280.1"/>
    </source>
</evidence>
<evidence type="ECO:0000256" key="12">
    <source>
        <dbReference type="ARBA" id="ARBA00022989"/>
    </source>
</evidence>
<feature type="repeat" description="TPR" evidence="16">
    <location>
        <begin position="924"/>
        <end position="957"/>
    </location>
</feature>
<feature type="compositionally biased region" description="Polar residues" evidence="17">
    <location>
        <begin position="271"/>
        <end position="283"/>
    </location>
</feature>
<keyword evidence="21" id="KW-1185">Reference proteome</keyword>
<evidence type="ECO:0000256" key="18">
    <source>
        <dbReference type="SAM" id="Phobius"/>
    </source>
</evidence>
<evidence type="ECO:0000256" key="2">
    <source>
        <dbReference type="ARBA" id="ARBA00004141"/>
    </source>
</evidence>
<keyword evidence="11" id="KW-0256">Endoplasmic reticulum</keyword>
<evidence type="ECO:0000256" key="4">
    <source>
        <dbReference type="ARBA" id="ARBA00004922"/>
    </source>
</evidence>
<keyword evidence="13 18" id="KW-0472">Membrane</keyword>
<accession>A0A9P0CBT5</accession>
<keyword evidence="8 18" id="KW-0812">Transmembrane</keyword>
<dbReference type="Pfam" id="PF13432">
    <property type="entry name" value="TPR_16"/>
    <property type="match status" value="2"/>
</dbReference>
<proteinExistence type="inferred from homology"/>
<evidence type="ECO:0000256" key="16">
    <source>
        <dbReference type="PROSITE-ProRule" id="PRU00339"/>
    </source>
</evidence>
<feature type="domain" description="DUF1736" evidence="19">
    <location>
        <begin position="519"/>
        <end position="591"/>
    </location>
</feature>
<evidence type="ECO:0000256" key="5">
    <source>
        <dbReference type="ARBA" id="ARBA00007882"/>
    </source>
</evidence>
<feature type="transmembrane region" description="Helical" evidence="18">
    <location>
        <begin position="734"/>
        <end position="752"/>
    </location>
</feature>
<dbReference type="AlphaFoldDB" id="A0A9P0CBT5"/>
<dbReference type="GO" id="GO:0005789">
    <property type="term" value="C:endoplasmic reticulum membrane"/>
    <property type="evidence" value="ECO:0007669"/>
    <property type="project" value="TreeGrafter"/>
</dbReference>
<dbReference type="PROSITE" id="PS50005">
    <property type="entry name" value="TPR"/>
    <property type="match status" value="5"/>
</dbReference>
<feature type="repeat" description="TPR" evidence="16">
    <location>
        <begin position="808"/>
        <end position="841"/>
    </location>
</feature>
<evidence type="ECO:0000256" key="9">
    <source>
        <dbReference type="ARBA" id="ARBA00022737"/>
    </source>
</evidence>
<feature type="repeat" description="TPR" evidence="16">
    <location>
        <begin position="887"/>
        <end position="920"/>
    </location>
</feature>
<dbReference type="PANTHER" id="PTHR44216:SF3">
    <property type="entry name" value="PROTEIN O-MANNOSYL-TRANSFERASE TMTC2"/>
    <property type="match status" value="1"/>
</dbReference>
<dbReference type="Pfam" id="PF13414">
    <property type="entry name" value="TPR_11"/>
    <property type="match status" value="1"/>
</dbReference>
<feature type="region of interest" description="Disordered" evidence="17">
    <location>
        <begin position="261"/>
        <end position="283"/>
    </location>
</feature>
<dbReference type="SUPFAM" id="SSF48452">
    <property type="entry name" value="TPR-like"/>
    <property type="match status" value="2"/>
</dbReference>
<organism evidence="20 21">
    <name type="scientific">Bemisia tabaci</name>
    <name type="common">Sweetpotato whitefly</name>
    <name type="synonym">Aleurodes tabaci</name>
    <dbReference type="NCBI Taxonomy" id="7038"/>
    <lineage>
        <taxon>Eukaryota</taxon>
        <taxon>Metazoa</taxon>
        <taxon>Ecdysozoa</taxon>
        <taxon>Arthropoda</taxon>
        <taxon>Hexapoda</taxon>
        <taxon>Insecta</taxon>
        <taxon>Pterygota</taxon>
        <taxon>Neoptera</taxon>
        <taxon>Paraneoptera</taxon>
        <taxon>Hemiptera</taxon>
        <taxon>Sternorrhyncha</taxon>
        <taxon>Aleyrodoidea</taxon>
        <taxon>Aleyrodidae</taxon>
        <taxon>Aleyrodinae</taxon>
        <taxon>Bemisia</taxon>
    </lineage>
</organism>
<evidence type="ECO:0000256" key="13">
    <source>
        <dbReference type="ARBA" id="ARBA00023136"/>
    </source>
</evidence>
<dbReference type="SMART" id="SM00028">
    <property type="entry name" value="TPR"/>
    <property type="match status" value="9"/>
</dbReference>
<evidence type="ECO:0000256" key="6">
    <source>
        <dbReference type="ARBA" id="ARBA00012839"/>
    </source>
</evidence>
<evidence type="ECO:0000256" key="14">
    <source>
        <dbReference type="ARBA" id="ARBA00045085"/>
    </source>
</evidence>
<reference evidence="20" key="1">
    <citation type="submission" date="2021-12" db="EMBL/GenBank/DDBJ databases">
        <authorList>
            <person name="King R."/>
        </authorList>
    </citation>
    <scope>NUCLEOTIDE SEQUENCE</scope>
</reference>
<keyword evidence="12 18" id="KW-1133">Transmembrane helix</keyword>
<comment type="catalytic activity">
    <reaction evidence="14">
        <text>a di-trans,poly-cis-dolichyl beta-D-mannosyl phosphate + L-threonyl-[protein] = 3-O-(alpha-D-mannosyl)-L-threonyl-[protein] + a di-trans,poly-cis-dolichyl phosphate + H(+)</text>
        <dbReference type="Rhea" id="RHEA:53396"/>
        <dbReference type="Rhea" id="RHEA-COMP:11060"/>
        <dbReference type="Rhea" id="RHEA-COMP:13547"/>
        <dbReference type="Rhea" id="RHEA-COMP:19498"/>
        <dbReference type="Rhea" id="RHEA-COMP:19501"/>
        <dbReference type="ChEBI" id="CHEBI:15378"/>
        <dbReference type="ChEBI" id="CHEBI:30013"/>
        <dbReference type="ChEBI" id="CHEBI:57683"/>
        <dbReference type="ChEBI" id="CHEBI:58211"/>
        <dbReference type="ChEBI" id="CHEBI:137323"/>
        <dbReference type="EC" id="2.4.1.109"/>
    </reaction>
</comment>
<evidence type="ECO:0000256" key="7">
    <source>
        <dbReference type="ARBA" id="ARBA00022679"/>
    </source>
</evidence>
<feature type="repeat" description="TPR" evidence="16">
    <location>
        <begin position="774"/>
        <end position="807"/>
    </location>
</feature>
<evidence type="ECO:0000259" key="19">
    <source>
        <dbReference type="Pfam" id="PF08409"/>
    </source>
</evidence>
<comment type="function">
    <text evidence="1">Transfers mannosyl residues to the hydroxyl group of serine or threonine residues.</text>
</comment>
<evidence type="ECO:0000256" key="3">
    <source>
        <dbReference type="ARBA" id="ARBA00004240"/>
    </source>
</evidence>
<dbReference type="InterPro" id="IPR013618">
    <property type="entry name" value="TMTC_DUF1736"/>
</dbReference>
<dbReference type="InterPro" id="IPR052384">
    <property type="entry name" value="TMTC_O-mannosyltransferase"/>
</dbReference>
<feature type="transmembrane region" description="Helical" evidence="18">
    <location>
        <begin position="708"/>
        <end position="727"/>
    </location>
</feature>
<dbReference type="Proteomes" id="UP001152759">
    <property type="component" value="Chromosome 4"/>
</dbReference>
<dbReference type="EMBL" id="OU963865">
    <property type="protein sequence ID" value="CAH0770280.1"/>
    <property type="molecule type" value="Genomic_DNA"/>
</dbReference>
<keyword evidence="9" id="KW-0677">Repeat</keyword>
<dbReference type="Pfam" id="PF08409">
    <property type="entry name" value="TMTC_DUF1736"/>
    <property type="match status" value="1"/>
</dbReference>